<organism evidence="4 5">
    <name type="scientific">Streptantibioticus cattleyicolor (strain ATCC 35852 / DSM 46488 / JCM 4925 / NBRC 14057 / NRRL 8057)</name>
    <name type="common">Streptomyces cattleya</name>
    <dbReference type="NCBI Taxonomy" id="1003195"/>
    <lineage>
        <taxon>Bacteria</taxon>
        <taxon>Bacillati</taxon>
        <taxon>Actinomycetota</taxon>
        <taxon>Actinomycetes</taxon>
        <taxon>Kitasatosporales</taxon>
        <taxon>Streptomycetaceae</taxon>
        <taxon>Streptantibioticus</taxon>
    </lineage>
</organism>
<protein>
    <recommendedName>
        <fullName evidence="2">Anti-sigma factor antagonist</fullName>
    </recommendedName>
</protein>
<evidence type="ECO:0000313" key="4">
    <source>
        <dbReference type="EMBL" id="AEW97817.1"/>
    </source>
</evidence>
<dbReference type="eggNOG" id="COG1366">
    <property type="taxonomic scope" value="Bacteria"/>
</dbReference>
<dbReference type="HOGENOM" id="CLU_115403_3_4_11"/>
<accession>F8JQH4</accession>
<dbReference type="PROSITE" id="PS50801">
    <property type="entry name" value="STAS"/>
    <property type="match status" value="1"/>
</dbReference>
<dbReference type="SUPFAM" id="SSF52091">
    <property type="entry name" value="SpoIIaa-like"/>
    <property type="match status" value="1"/>
</dbReference>
<proteinExistence type="inferred from homology"/>
<dbReference type="InterPro" id="IPR003658">
    <property type="entry name" value="Anti-sigma_ant"/>
</dbReference>
<sequence length="129" mass="13750">MPSPPIIVRSTVADRAAVISVAGELDMETAPELRLAVSACLQQGPRSLSIDLSRVSFCDCSGLNALLRARRLTAEAGVRLRLLCPRPQLLALLANSDTAHCFTITRPGALPSLGHLVRPAHPPLQRRAG</sequence>
<evidence type="ECO:0000256" key="1">
    <source>
        <dbReference type="ARBA" id="ARBA00009013"/>
    </source>
</evidence>
<evidence type="ECO:0000256" key="2">
    <source>
        <dbReference type="RuleBase" id="RU003749"/>
    </source>
</evidence>
<dbReference type="NCBIfam" id="TIGR00377">
    <property type="entry name" value="ant_ant_sig"/>
    <property type="match status" value="1"/>
</dbReference>
<dbReference type="PANTHER" id="PTHR33495:SF2">
    <property type="entry name" value="ANTI-SIGMA FACTOR ANTAGONIST TM_1081-RELATED"/>
    <property type="match status" value="1"/>
</dbReference>
<dbReference type="PATRIC" id="fig|1003195.11.peg.6867"/>
<dbReference type="RefSeq" id="WP_014146149.1">
    <property type="nucleotide sequence ID" value="NC_016111.1"/>
</dbReference>
<comment type="similarity">
    <text evidence="1 2">Belongs to the anti-sigma-factor antagonist family.</text>
</comment>
<dbReference type="CDD" id="cd07043">
    <property type="entry name" value="STAS_anti-anti-sigma_factors"/>
    <property type="match status" value="1"/>
</dbReference>
<dbReference type="Gene3D" id="3.30.750.24">
    <property type="entry name" value="STAS domain"/>
    <property type="match status" value="1"/>
</dbReference>
<dbReference type="EMBL" id="CP003219">
    <property type="protein sequence ID" value="AEW97817.1"/>
    <property type="molecule type" value="Genomic_DNA"/>
</dbReference>
<reference evidence="5" key="1">
    <citation type="submission" date="2011-12" db="EMBL/GenBank/DDBJ databases">
        <title>Complete genome sequence of Streptomyces cattleya strain DSM 46488.</title>
        <authorList>
            <person name="Ou H.-Y."/>
            <person name="Li P."/>
            <person name="Zhao C."/>
            <person name="O'Hagan D."/>
            <person name="Deng Z."/>
        </authorList>
    </citation>
    <scope>NUCLEOTIDE SEQUENCE [LARGE SCALE GENOMIC DNA]</scope>
    <source>
        <strain evidence="5">ATCC 35852 / DSM 46488 / JCM 4925 / NBRC 14057 / NRRL 8057</strain>
    </source>
</reference>
<dbReference type="OrthoDB" id="3296948at2"/>
<dbReference type="GO" id="GO:0043856">
    <property type="term" value="F:anti-sigma factor antagonist activity"/>
    <property type="evidence" value="ECO:0007669"/>
    <property type="project" value="InterPro"/>
</dbReference>
<evidence type="ECO:0000313" key="5">
    <source>
        <dbReference type="Proteomes" id="UP000007842"/>
    </source>
</evidence>
<dbReference type="AlphaFoldDB" id="F8JQH4"/>
<evidence type="ECO:0000259" key="3">
    <source>
        <dbReference type="PROSITE" id="PS50801"/>
    </source>
</evidence>
<gene>
    <name evidence="4" type="ordered locus">SCATT_54460</name>
</gene>
<dbReference type="KEGG" id="scy:SCATT_54460"/>
<name>F8JQH4_STREN</name>
<feature type="domain" description="STAS" evidence="3">
    <location>
        <begin position="6"/>
        <end position="93"/>
    </location>
</feature>
<accession>G8WVR0</accession>
<dbReference type="KEGG" id="sct:SCAT_5447"/>
<dbReference type="Pfam" id="PF01740">
    <property type="entry name" value="STAS"/>
    <property type="match status" value="1"/>
</dbReference>
<keyword evidence="5" id="KW-1185">Reference proteome</keyword>
<dbReference type="STRING" id="1003195.SCATT_54460"/>
<dbReference type="Proteomes" id="UP000007842">
    <property type="component" value="Chromosome"/>
</dbReference>
<dbReference type="InterPro" id="IPR036513">
    <property type="entry name" value="STAS_dom_sf"/>
</dbReference>
<dbReference type="InterPro" id="IPR002645">
    <property type="entry name" value="STAS_dom"/>
</dbReference>
<dbReference type="PANTHER" id="PTHR33495">
    <property type="entry name" value="ANTI-SIGMA FACTOR ANTAGONIST TM_1081-RELATED-RELATED"/>
    <property type="match status" value="1"/>
</dbReference>